<comment type="caution">
    <text evidence="6">The sequence shown here is derived from an EMBL/GenBank/DDBJ whole genome shotgun (WGS) entry which is preliminary data.</text>
</comment>
<evidence type="ECO:0000313" key="7">
    <source>
        <dbReference type="Proteomes" id="UP000886523"/>
    </source>
</evidence>
<feature type="signal peptide" evidence="4">
    <location>
        <begin position="1"/>
        <end position="23"/>
    </location>
</feature>
<name>A0A9P6DNI9_9AGAM</name>
<dbReference type="GO" id="GO:0070062">
    <property type="term" value="C:extracellular exosome"/>
    <property type="evidence" value="ECO:0007669"/>
    <property type="project" value="TreeGrafter"/>
</dbReference>
<dbReference type="PROSITE" id="PS50222">
    <property type="entry name" value="EF_HAND_2"/>
    <property type="match status" value="2"/>
</dbReference>
<dbReference type="SMART" id="SM00054">
    <property type="entry name" value="EFh"/>
    <property type="match status" value="2"/>
</dbReference>
<feature type="domain" description="EF-hand" evidence="5">
    <location>
        <begin position="46"/>
        <end position="81"/>
    </location>
</feature>
<dbReference type="InterPro" id="IPR018247">
    <property type="entry name" value="EF_Hand_1_Ca_BS"/>
</dbReference>
<dbReference type="Gene3D" id="1.10.238.10">
    <property type="entry name" value="EF-hand"/>
    <property type="match status" value="1"/>
</dbReference>
<feature type="compositionally biased region" description="Basic and acidic residues" evidence="3">
    <location>
        <begin position="202"/>
        <end position="211"/>
    </location>
</feature>
<dbReference type="PANTHER" id="PTHR19237:SF20">
    <property type="entry name" value="NUCLEOBINDIN 1"/>
    <property type="match status" value="1"/>
</dbReference>
<evidence type="ECO:0000256" key="3">
    <source>
        <dbReference type="SAM" id="MobiDB-lite"/>
    </source>
</evidence>
<dbReference type="PROSITE" id="PS00018">
    <property type="entry name" value="EF_HAND_1"/>
    <property type="match status" value="2"/>
</dbReference>
<evidence type="ECO:0000256" key="4">
    <source>
        <dbReference type="SAM" id="SignalP"/>
    </source>
</evidence>
<dbReference type="PANTHER" id="PTHR19237">
    <property type="entry name" value="NUCLEOBINDIN"/>
    <property type="match status" value="1"/>
</dbReference>
<dbReference type="Proteomes" id="UP000886523">
    <property type="component" value="Unassembled WGS sequence"/>
</dbReference>
<organism evidence="6 7">
    <name type="scientific">Hydnum rufescens UP504</name>
    <dbReference type="NCBI Taxonomy" id="1448309"/>
    <lineage>
        <taxon>Eukaryota</taxon>
        <taxon>Fungi</taxon>
        <taxon>Dikarya</taxon>
        <taxon>Basidiomycota</taxon>
        <taxon>Agaricomycotina</taxon>
        <taxon>Agaricomycetes</taxon>
        <taxon>Cantharellales</taxon>
        <taxon>Hydnaceae</taxon>
        <taxon>Hydnum</taxon>
    </lineage>
</organism>
<keyword evidence="2" id="KW-0106">Calcium</keyword>
<feature type="chain" id="PRO_5040321318" description="EF-hand domain-containing protein" evidence="4">
    <location>
        <begin position="24"/>
        <end position="281"/>
    </location>
</feature>
<gene>
    <name evidence="6" type="ORF">BS47DRAFT_1303350</name>
</gene>
<dbReference type="Pfam" id="PF13499">
    <property type="entry name" value="EF-hand_7"/>
    <property type="match status" value="1"/>
</dbReference>
<protein>
    <recommendedName>
        <fullName evidence="5">EF-hand domain-containing protein</fullName>
    </recommendedName>
</protein>
<evidence type="ECO:0000256" key="2">
    <source>
        <dbReference type="ARBA" id="ARBA00022837"/>
    </source>
</evidence>
<keyword evidence="1 4" id="KW-0732">Signal</keyword>
<proteinExistence type="predicted"/>
<evidence type="ECO:0000256" key="1">
    <source>
        <dbReference type="ARBA" id="ARBA00022729"/>
    </source>
</evidence>
<keyword evidence="7" id="KW-1185">Reference proteome</keyword>
<dbReference type="InterPro" id="IPR040250">
    <property type="entry name" value="Nucleobindin"/>
</dbReference>
<evidence type="ECO:0000259" key="5">
    <source>
        <dbReference type="PROSITE" id="PS50222"/>
    </source>
</evidence>
<dbReference type="EMBL" id="MU129068">
    <property type="protein sequence ID" value="KAF9507982.1"/>
    <property type="molecule type" value="Genomic_DNA"/>
</dbReference>
<dbReference type="CDD" id="cd00051">
    <property type="entry name" value="EFh"/>
    <property type="match status" value="1"/>
</dbReference>
<dbReference type="InterPro" id="IPR011992">
    <property type="entry name" value="EF-hand-dom_pair"/>
</dbReference>
<dbReference type="InterPro" id="IPR002048">
    <property type="entry name" value="EF_hand_dom"/>
</dbReference>
<feature type="domain" description="EF-hand" evidence="5">
    <location>
        <begin position="95"/>
        <end position="130"/>
    </location>
</feature>
<reference evidence="6" key="1">
    <citation type="journal article" date="2020" name="Nat. Commun.">
        <title>Large-scale genome sequencing of mycorrhizal fungi provides insights into the early evolution of symbiotic traits.</title>
        <authorList>
            <person name="Miyauchi S."/>
            <person name="Kiss E."/>
            <person name="Kuo A."/>
            <person name="Drula E."/>
            <person name="Kohler A."/>
            <person name="Sanchez-Garcia M."/>
            <person name="Morin E."/>
            <person name="Andreopoulos B."/>
            <person name="Barry K.W."/>
            <person name="Bonito G."/>
            <person name="Buee M."/>
            <person name="Carver A."/>
            <person name="Chen C."/>
            <person name="Cichocki N."/>
            <person name="Clum A."/>
            <person name="Culley D."/>
            <person name="Crous P.W."/>
            <person name="Fauchery L."/>
            <person name="Girlanda M."/>
            <person name="Hayes R.D."/>
            <person name="Keri Z."/>
            <person name="LaButti K."/>
            <person name="Lipzen A."/>
            <person name="Lombard V."/>
            <person name="Magnuson J."/>
            <person name="Maillard F."/>
            <person name="Murat C."/>
            <person name="Nolan M."/>
            <person name="Ohm R.A."/>
            <person name="Pangilinan J."/>
            <person name="Pereira M.F."/>
            <person name="Perotto S."/>
            <person name="Peter M."/>
            <person name="Pfister S."/>
            <person name="Riley R."/>
            <person name="Sitrit Y."/>
            <person name="Stielow J.B."/>
            <person name="Szollosi G."/>
            <person name="Zifcakova L."/>
            <person name="Stursova M."/>
            <person name="Spatafora J.W."/>
            <person name="Tedersoo L."/>
            <person name="Vaario L.M."/>
            <person name="Yamada A."/>
            <person name="Yan M."/>
            <person name="Wang P."/>
            <person name="Xu J."/>
            <person name="Bruns T."/>
            <person name="Baldrian P."/>
            <person name="Vilgalys R."/>
            <person name="Dunand C."/>
            <person name="Henrissat B."/>
            <person name="Grigoriev I.V."/>
            <person name="Hibbett D."/>
            <person name="Nagy L.G."/>
            <person name="Martin F.M."/>
        </authorList>
    </citation>
    <scope>NUCLEOTIDE SEQUENCE</scope>
    <source>
        <strain evidence="6">UP504</strain>
    </source>
</reference>
<sequence length="281" mass="31625">MKLTLPAALLALRQLVYVFGVYAEHAKAEEPAKDYALRHMATEHHIDAFDLKSFFALHDLDSNGVLDASEIEAIYGVHHTESQKKSPDEAAHAAKARTIVQQVLAKMDTNRDGVLSPEEFDAAGFEGLPDFSSLGAEGHHYDQESEFFLHHEEIYHNTPETQTDESYNHPEDVEHFSNHEKIELEEENKEREFQGLPPLSPEEAKALHEHPPSGNPAVPPSNPKFVRPKKEIDPKEKFSGVVKEAKEQAEWGQGTDGYKPPKTPAEKLRQDFLLCLEAIYS</sequence>
<feature type="compositionally biased region" description="Pro residues" evidence="3">
    <location>
        <begin position="213"/>
        <end position="222"/>
    </location>
</feature>
<dbReference type="OrthoDB" id="289247at2759"/>
<dbReference type="AlphaFoldDB" id="A0A9P6DNI9"/>
<accession>A0A9P6DNI9</accession>
<evidence type="ECO:0000313" key="6">
    <source>
        <dbReference type="EMBL" id="KAF9507982.1"/>
    </source>
</evidence>
<dbReference type="GO" id="GO:0005793">
    <property type="term" value="C:endoplasmic reticulum-Golgi intermediate compartment"/>
    <property type="evidence" value="ECO:0007669"/>
    <property type="project" value="TreeGrafter"/>
</dbReference>
<dbReference type="SUPFAM" id="SSF47473">
    <property type="entry name" value="EF-hand"/>
    <property type="match status" value="1"/>
</dbReference>
<feature type="compositionally biased region" description="Basic and acidic residues" evidence="3">
    <location>
        <begin position="228"/>
        <end position="249"/>
    </location>
</feature>
<feature type="region of interest" description="Disordered" evidence="3">
    <location>
        <begin position="186"/>
        <end position="264"/>
    </location>
</feature>
<dbReference type="GO" id="GO:0005509">
    <property type="term" value="F:calcium ion binding"/>
    <property type="evidence" value="ECO:0007669"/>
    <property type="project" value="InterPro"/>
</dbReference>